<proteinExistence type="predicted"/>
<dbReference type="EMBL" id="JACGWN010000002">
    <property type="protein sequence ID" value="KAL0461074.1"/>
    <property type="molecule type" value="Genomic_DNA"/>
</dbReference>
<reference evidence="1" key="1">
    <citation type="submission" date="2020-06" db="EMBL/GenBank/DDBJ databases">
        <authorList>
            <person name="Li T."/>
            <person name="Hu X."/>
            <person name="Zhang T."/>
            <person name="Song X."/>
            <person name="Zhang H."/>
            <person name="Dai N."/>
            <person name="Sheng W."/>
            <person name="Hou X."/>
            <person name="Wei L."/>
        </authorList>
    </citation>
    <scope>NUCLEOTIDE SEQUENCE</scope>
    <source>
        <strain evidence="1">KEN1</strain>
        <tissue evidence="1">Leaf</tissue>
    </source>
</reference>
<evidence type="ECO:0000313" key="1">
    <source>
        <dbReference type="EMBL" id="KAL0461074.1"/>
    </source>
</evidence>
<accession>A0AAW2Y5L0</accession>
<reference evidence="1" key="2">
    <citation type="journal article" date="2024" name="Plant">
        <title>Genomic evolution and insights into agronomic trait innovations of Sesamum species.</title>
        <authorList>
            <person name="Miao H."/>
            <person name="Wang L."/>
            <person name="Qu L."/>
            <person name="Liu H."/>
            <person name="Sun Y."/>
            <person name="Le M."/>
            <person name="Wang Q."/>
            <person name="Wei S."/>
            <person name="Zheng Y."/>
            <person name="Lin W."/>
            <person name="Duan Y."/>
            <person name="Cao H."/>
            <person name="Xiong S."/>
            <person name="Wang X."/>
            <person name="Wei L."/>
            <person name="Li C."/>
            <person name="Ma Q."/>
            <person name="Ju M."/>
            <person name="Zhao R."/>
            <person name="Li G."/>
            <person name="Mu C."/>
            <person name="Tian Q."/>
            <person name="Mei H."/>
            <person name="Zhang T."/>
            <person name="Gao T."/>
            <person name="Zhang H."/>
        </authorList>
    </citation>
    <scope>NUCLEOTIDE SEQUENCE</scope>
    <source>
        <strain evidence="1">KEN1</strain>
    </source>
</reference>
<organism evidence="1">
    <name type="scientific">Sesamum latifolium</name>
    <dbReference type="NCBI Taxonomy" id="2727402"/>
    <lineage>
        <taxon>Eukaryota</taxon>
        <taxon>Viridiplantae</taxon>
        <taxon>Streptophyta</taxon>
        <taxon>Embryophyta</taxon>
        <taxon>Tracheophyta</taxon>
        <taxon>Spermatophyta</taxon>
        <taxon>Magnoliopsida</taxon>
        <taxon>eudicotyledons</taxon>
        <taxon>Gunneridae</taxon>
        <taxon>Pentapetalae</taxon>
        <taxon>asterids</taxon>
        <taxon>lamiids</taxon>
        <taxon>Lamiales</taxon>
        <taxon>Pedaliaceae</taxon>
        <taxon>Sesamum</taxon>
    </lineage>
</organism>
<protein>
    <submittedName>
        <fullName evidence="1">Uncharacterized protein</fullName>
    </submittedName>
</protein>
<name>A0AAW2Y5L0_9LAMI</name>
<comment type="caution">
    <text evidence="1">The sequence shown here is derived from an EMBL/GenBank/DDBJ whole genome shotgun (WGS) entry which is preliminary data.</text>
</comment>
<gene>
    <name evidence="1" type="ORF">Slati_0734600</name>
</gene>
<sequence>MLDYRSDTSSQSKILDNPSLHDVEADIECALSSRHLIINVTWRIPPSKSVELSFQERRA</sequence>
<dbReference type="AlphaFoldDB" id="A0AAW2Y5L0"/>